<organism evidence="9 10">
    <name type="scientific">Shinella kummerowiae</name>
    <dbReference type="NCBI Taxonomy" id="417745"/>
    <lineage>
        <taxon>Bacteria</taxon>
        <taxon>Pseudomonadati</taxon>
        <taxon>Pseudomonadota</taxon>
        <taxon>Alphaproteobacteria</taxon>
        <taxon>Hyphomicrobiales</taxon>
        <taxon>Rhizobiaceae</taxon>
        <taxon>Shinella</taxon>
    </lineage>
</organism>
<evidence type="ECO:0000256" key="5">
    <source>
        <dbReference type="ARBA" id="ARBA00022741"/>
    </source>
</evidence>
<sequence>MLEIRSARKVFYKGQADEKTALNDLNLRLETGEFGVVIGSNGAGKSSMLNAISGALVLDTGKVLINGDDVTAMPVHKRAIRLARVFQDPMKGTAASMTVAENMLLADLRSNRRTLRRGLNPVRLASYKERLSLLGLGLENRLDTRVELLSGGQRQSLSLIMAVGGSPELLLLDEHTAALDPRTADIVMQATIRAVEALKLTTLMVTHNMQHAVDFGHRVIMLDAGRVRLEIAGREKAAITVPDLIGHFSVKTDRMFLAS</sequence>
<comment type="caution">
    <text evidence="9">The sequence shown here is derived from an EMBL/GenBank/DDBJ whole genome shotgun (WGS) entry which is preliminary data.</text>
</comment>
<dbReference type="PANTHER" id="PTHR42788">
    <property type="entry name" value="TAURINE IMPORT ATP-BINDING PROTEIN-RELATED"/>
    <property type="match status" value="1"/>
</dbReference>
<protein>
    <submittedName>
        <fullName evidence="9">ATP-binding cassette domain-containing protein</fullName>
    </submittedName>
</protein>
<feature type="domain" description="ABC transporter" evidence="8">
    <location>
        <begin position="2"/>
        <end position="249"/>
    </location>
</feature>
<dbReference type="PROSITE" id="PS50893">
    <property type="entry name" value="ABC_TRANSPORTER_2"/>
    <property type="match status" value="1"/>
</dbReference>
<evidence type="ECO:0000256" key="7">
    <source>
        <dbReference type="ARBA" id="ARBA00023136"/>
    </source>
</evidence>
<dbReference type="EMBL" id="WUMK01000010">
    <property type="protein sequence ID" value="MXN48330.1"/>
    <property type="molecule type" value="Genomic_DNA"/>
</dbReference>
<keyword evidence="3" id="KW-0813">Transport</keyword>
<dbReference type="AlphaFoldDB" id="A0A6N8SN67"/>
<keyword evidence="4" id="KW-1003">Cell membrane</keyword>
<evidence type="ECO:0000313" key="9">
    <source>
        <dbReference type="EMBL" id="MXN48330.1"/>
    </source>
</evidence>
<evidence type="ECO:0000313" key="10">
    <source>
        <dbReference type="Proteomes" id="UP000435802"/>
    </source>
</evidence>
<dbReference type="SMART" id="SM00382">
    <property type="entry name" value="AAA"/>
    <property type="match status" value="1"/>
</dbReference>
<evidence type="ECO:0000256" key="4">
    <source>
        <dbReference type="ARBA" id="ARBA00022475"/>
    </source>
</evidence>
<dbReference type="InterPro" id="IPR003439">
    <property type="entry name" value="ABC_transporter-like_ATP-bd"/>
</dbReference>
<keyword evidence="10" id="KW-1185">Reference proteome</keyword>
<accession>A0A6N8SN67</accession>
<dbReference type="InterPro" id="IPR027417">
    <property type="entry name" value="P-loop_NTPase"/>
</dbReference>
<keyword evidence="7" id="KW-0472">Membrane</keyword>
<proteinExistence type="inferred from homology"/>
<dbReference type="PANTHER" id="PTHR42788:SF7">
    <property type="entry name" value="NITRATE ABC TRANSPORTER ATP-BINDING PROTEIN"/>
    <property type="match status" value="1"/>
</dbReference>
<gene>
    <name evidence="9" type="ORF">GR138_24260</name>
</gene>
<keyword evidence="6 9" id="KW-0067">ATP-binding</keyword>
<comment type="subcellular location">
    <subcellularLocation>
        <location evidence="1">Cell membrane</location>
        <topology evidence="1">Peripheral membrane protein</topology>
    </subcellularLocation>
</comment>
<evidence type="ECO:0000259" key="8">
    <source>
        <dbReference type="PROSITE" id="PS50893"/>
    </source>
</evidence>
<dbReference type="InterPro" id="IPR050166">
    <property type="entry name" value="ABC_transporter_ATP-bind"/>
</dbReference>
<dbReference type="InterPro" id="IPR003593">
    <property type="entry name" value="AAA+_ATPase"/>
</dbReference>
<dbReference type="Proteomes" id="UP000435802">
    <property type="component" value="Unassembled WGS sequence"/>
</dbReference>
<reference evidence="9 10" key="1">
    <citation type="submission" date="2019-12" db="EMBL/GenBank/DDBJ databases">
        <title>Shinella kummerowiae sp. nov., a symbiotic bacterium isolated from root nodules of the herbal legume Kummerowia stipulacea.</title>
        <authorList>
            <person name="Gao J."/>
        </authorList>
    </citation>
    <scope>NUCLEOTIDE SEQUENCE [LARGE SCALE GENOMIC DNA]</scope>
    <source>
        <strain evidence="9 10">CCBAU 25048</strain>
    </source>
</reference>
<evidence type="ECO:0000256" key="2">
    <source>
        <dbReference type="ARBA" id="ARBA00005417"/>
    </source>
</evidence>
<dbReference type="GO" id="GO:0005886">
    <property type="term" value="C:plasma membrane"/>
    <property type="evidence" value="ECO:0007669"/>
    <property type="project" value="UniProtKB-SubCell"/>
</dbReference>
<dbReference type="GO" id="GO:0005524">
    <property type="term" value="F:ATP binding"/>
    <property type="evidence" value="ECO:0007669"/>
    <property type="project" value="UniProtKB-KW"/>
</dbReference>
<evidence type="ECO:0000256" key="6">
    <source>
        <dbReference type="ARBA" id="ARBA00022840"/>
    </source>
</evidence>
<dbReference type="Pfam" id="PF00005">
    <property type="entry name" value="ABC_tran"/>
    <property type="match status" value="1"/>
</dbReference>
<comment type="similarity">
    <text evidence="2">Belongs to the ABC transporter superfamily.</text>
</comment>
<name>A0A6N8SN67_9HYPH</name>
<dbReference type="SUPFAM" id="SSF52540">
    <property type="entry name" value="P-loop containing nucleoside triphosphate hydrolases"/>
    <property type="match status" value="1"/>
</dbReference>
<dbReference type="GO" id="GO:0016887">
    <property type="term" value="F:ATP hydrolysis activity"/>
    <property type="evidence" value="ECO:0007669"/>
    <property type="project" value="InterPro"/>
</dbReference>
<evidence type="ECO:0000256" key="1">
    <source>
        <dbReference type="ARBA" id="ARBA00004202"/>
    </source>
</evidence>
<dbReference type="RefSeq" id="WP_160861831.1">
    <property type="nucleotide sequence ID" value="NZ_WUMK01000010.1"/>
</dbReference>
<keyword evidence="5" id="KW-0547">Nucleotide-binding</keyword>
<evidence type="ECO:0000256" key="3">
    <source>
        <dbReference type="ARBA" id="ARBA00022448"/>
    </source>
</evidence>
<dbReference type="Gene3D" id="3.40.50.300">
    <property type="entry name" value="P-loop containing nucleotide triphosphate hydrolases"/>
    <property type="match status" value="1"/>
</dbReference>
<dbReference type="OrthoDB" id="9776369at2"/>